<keyword evidence="1" id="KW-0808">Transferase</keyword>
<accession>A0A521G2X6</accession>
<dbReference type="Pfam" id="PF00583">
    <property type="entry name" value="Acetyltransf_1"/>
    <property type="match status" value="1"/>
</dbReference>
<dbReference type="InterPro" id="IPR000182">
    <property type="entry name" value="GNAT_dom"/>
</dbReference>
<evidence type="ECO:0000256" key="2">
    <source>
        <dbReference type="ARBA" id="ARBA00023315"/>
    </source>
</evidence>
<keyword evidence="4" id="KW-0689">Ribosomal protein</keyword>
<dbReference type="SUPFAM" id="SSF55729">
    <property type="entry name" value="Acyl-CoA N-acyltransferases (Nat)"/>
    <property type="match status" value="1"/>
</dbReference>
<feature type="domain" description="N-acetyltransferase" evidence="3">
    <location>
        <begin position="5"/>
        <end position="155"/>
    </location>
</feature>
<dbReference type="GO" id="GO:0016747">
    <property type="term" value="F:acyltransferase activity, transferring groups other than amino-acyl groups"/>
    <property type="evidence" value="ECO:0007669"/>
    <property type="project" value="InterPro"/>
</dbReference>
<dbReference type="PANTHER" id="PTHR43877">
    <property type="entry name" value="AMINOALKYLPHOSPHONATE N-ACETYLTRANSFERASE-RELATED-RELATED"/>
    <property type="match status" value="1"/>
</dbReference>
<reference evidence="4" key="1">
    <citation type="submission" date="2017-07" db="EMBL/GenBank/DDBJ databases">
        <title>The cable genome - Insights into the physiology and evolution of filamentous bacteria capable of sulfide oxidation via long distance electron transfer.</title>
        <authorList>
            <person name="Thorup C."/>
            <person name="Bjerg J.T."/>
            <person name="Schreiber L."/>
            <person name="Nielsen L.P."/>
            <person name="Kjeldsen K.U."/>
            <person name="Boesen T."/>
            <person name="Boggild A."/>
            <person name="Meysman F."/>
            <person name="Geelhoed J."/>
            <person name="Schramm A."/>
        </authorList>
    </citation>
    <scope>NUCLEOTIDE SEQUENCE [LARGE SCALE GENOMIC DNA]</scope>
    <source>
        <strain evidence="4">GS</strain>
    </source>
</reference>
<dbReference type="InterPro" id="IPR050832">
    <property type="entry name" value="Bact_Acetyltransf"/>
</dbReference>
<organism evidence="4 5">
    <name type="scientific">Candidatus Electronema aureum</name>
    <dbReference type="NCBI Taxonomy" id="2005002"/>
    <lineage>
        <taxon>Bacteria</taxon>
        <taxon>Pseudomonadati</taxon>
        <taxon>Thermodesulfobacteriota</taxon>
        <taxon>Desulfobulbia</taxon>
        <taxon>Desulfobulbales</taxon>
        <taxon>Desulfobulbaceae</taxon>
        <taxon>Candidatus Electronema</taxon>
    </lineage>
</organism>
<evidence type="ECO:0000259" key="3">
    <source>
        <dbReference type="PROSITE" id="PS51186"/>
    </source>
</evidence>
<dbReference type="PROSITE" id="PS51186">
    <property type="entry name" value="GNAT"/>
    <property type="match status" value="1"/>
</dbReference>
<comment type="caution">
    <text evidence="4">The sequence shown here is derived from an EMBL/GenBank/DDBJ whole genome shotgun (WGS) entry which is preliminary data.</text>
</comment>
<dbReference type="AlphaFoldDB" id="A0A521G2X6"/>
<evidence type="ECO:0000256" key="1">
    <source>
        <dbReference type="ARBA" id="ARBA00022679"/>
    </source>
</evidence>
<dbReference type="InterPro" id="IPR016181">
    <property type="entry name" value="Acyl_CoA_acyltransferase"/>
</dbReference>
<protein>
    <submittedName>
        <fullName evidence="4">Ribosomal protein S18 acetylase RimI</fullName>
    </submittedName>
</protein>
<dbReference type="Gene3D" id="3.40.630.30">
    <property type="match status" value="1"/>
</dbReference>
<sequence>MNTAVLIRQAELADIPALLGLLKLLFSIEKDFIFDAGKQEQGLRMLLAESRAVVLVAETDGQIVGMCTGQLLISTAQGSSSVLVEDVVVLPSWQGQGIGKLLLAALSEWAVSQGARRMQLLADRNNTPALAFYRNMGLQTTEMICLQKFLKENGNARQNSSGAADRAPAD</sequence>
<name>A0A521G2X6_9BACT</name>
<evidence type="ECO:0000313" key="4">
    <source>
        <dbReference type="EMBL" id="TAA75386.1"/>
    </source>
</evidence>
<dbReference type="GO" id="GO:0005840">
    <property type="term" value="C:ribosome"/>
    <property type="evidence" value="ECO:0007669"/>
    <property type="project" value="UniProtKB-KW"/>
</dbReference>
<keyword evidence="2" id="KW-0012">Acyltransferase</keyword>
<dbReference type="PANTHER" id="PTHR43877:SF2">
    <property type="entry name" value="AMINOALKYLPHOSPHONATE N-ACETYLTRANSFERASE-RELATED"/>
    <property type="match status" value="1"/>
</dbReference>
<gene>
    <name evidence="4" type="ORF">CDV28_10733</name>
</gene>
<evidence type="ECO:0000313" key="5">
    <source>
        <dbReference type="Proteomes" id="UP000316238"/>
    </source>
</evidence>
<proteinExistence type="predicted"/>
<dbReference type="EMBL" id="NQJD01000007">
    <property type="protein sequence ID" value="TAA75386.1"/>
    <property type="molecule type" value="Genomic_DNA"/>
</dbReference>
<dbReference type="Proteomes" id="UP000316238">
    <property type="component" value="Unassembled WGS sequence"/>
</dbReference>
<dbReference type="CDD" id="cd04301">
    <property type="entry name" value="NAT_SF"/>
    <property type="match status" value="1"/>
</dbReference>
<keyword evidence="4" id="KW-0687">Ribonucleoprotein</keyword>
<keyword evidence="5" id="KW-1185">Reference proteome</keyword>